<accession>A0A1A9W8K9</accession>
<sequence>MLLRKTTQLLVDYYCAQQQQHSFSSISSFEYTWNNMLKKAKQCLAIYNLRIGDTILNNLLLTQIQTSTFLFRSHDNSSSQNRINKFRDPHKRNGGDTIIQLMEAIKLKVWLPNFDCYFESIPTKL</sequence>
<evidence type="ECO:0000313" key="2">
    <source>
        <dbReference type="Proteomes" id="UP000091820"/>
    </source>
</evidence>
<dbReference type="VEuPathDB" id="VectorBase:GBRI010192"/>
<organism evidence="1 2">
    <name type="scientific">Glossina brevipalpis</name>
    <dbReference type="NCBI Taxonomy" id="37001"/>
    <lineage>
        <taxon>Eukaryota</taxon>
        <taxon>Metazoa</taxon>
        <taxon>Ecdysozoa</taxon>
        <taxon>Arthropoda</taxon>
        <taxon>Hexapoda</taxon>
        <taxon>Insecta</taxon>
        <taxon>Pterygota</taxon>
        <taxon>Neoptera</taxon>
        <taxon>Endopterygota</taxon>
        <taxon>Diptera</taxon>
        <taxon>Brachycera</taxon>
        <taxon>Muscomorpha</taxon>
        <taxon>Hippoboscoidea</taxon>
        <taxon>Glossinidae</taxon>
        <taxon>Glossina</taxon>
    </lineage>
</organism>
<evidence type="ECO:0000313" key="1">
    <source>
        <dbReference type="EnsemblMetazoa" id="GBRI010192-PA"/>
    </source>
</evidence>
<name>A0A1A9W8K9_9MUSC</name>
<dbReference type="AlphaFoldDB" id="A0A1A9W8K9"/>
<reference evidence="1" key="2">
    <citation type="submission" date="2020-05" db="UniProtKB">
        <authorList>
            <consortium name="EnsemblMetazoa"/>
        </authorList>
    </citation>
    <scope>IDENTIFICATION</scope>
    <source>
        <strain evidence="1">IAEA</strain>
    </source>
</reference>
<dbReference type="Proteomes" id="UP000091820">
    <property type="component" value="Unassembled WGS sequence"/>
</dbReference>
<keyword evidence="2" id="KW-1185">Reference proteome</keyword>
<dbReference type="EnsemblMetazoa" id="GBRI010192-RA">
    <property type="protein sequence ID" value="GBRI010192-PA"/>
    <property type="gene ID" value="GBRI010192"/>
</dbReference>
<protein>
    <submittedName>
        <fullName evidence="1">Uncharacterized protein</fullName>
    </submittedName>
</protein>
<proteinExistence type="predicted"/>
<reference evidence="2" key="1">
    <citation type="submission" date="2014-03" db="EMBL/GenBank/DDBJ databases">
        <authorList>
            <person name="Aksoy S."/>
            <person name="Warren W."/>
            <person name="Wilson R.K."/>
        </authorList>
    </citation>
    <scope>NUCLEOTIDE SEQUENCE [LARGE SCALE GENOMIC DNA]</scope>
    <source>
        <strain evidence="2">IAEA</strain>
    </source>
</reference>